<reference evidence="16" key="1">
    <citation type="submission" date="2020-10" db="EMBL/GenBank/DDBJ databases">
        <title>Sequencing the genomes of 1000 actinobacteria strains.</title>
        <authorList>
            <person name="Klenk H.-P."/>
        </authorList>
    </citation>
    <scope>NUCLEOTIDE SEQUENCE</scope>
    <source>
        <strain evidence="16">DSM 45354</strain>
    </source>
</reference>
<feature type="domain" description="Maltokinase N-terminal cap" evidence="15">
    <location>
        <begin position="12"/>
        <end position="106"/>
    </location>
</feature>
<keyword evidence="9" id="KW-0418">Kinase</keyword>
<comment type="similarity">
    <text evidence="2">Belongs to the aminoglycoside phosphotransferase family.</text>
</comment>
<dbReference type="EMBL" id="JADBEM010000001">
    <property type="protein sequence ID" value="MBE1611529.1"/>
    <property type="molecule type" value="Genomic_DNA"/>
</dbReference>
<evidence type="ECO:0000256" key="14">
    <source>
        <dbReference type="ARBA" id="ARBA00049067"/>
    </source>
</evidence>
<evidence type="ECO:0000313" key="17">
    <source>
        <dbReference type="Proteomes" id="UP000638648"/>
    </source>
</evidence>
<keyword evidence="11" id="KW-0320">Glycogen biosynthesis</keyword>
<dbReference type="Pfam" id="PF18085">
    <property type="entry name" value="Mak_N_cap"/>
    <property type="match status" value="1"/>
</dbReference>
<comment type="pathway">
    <text evidence="1">Glycan biosynthesis; glycogen biosynthesis.</text>
</comment>
<accession>A0A927N3M8</accession>
<dbReference type="EC" id="2.7.1.175" evidence="4"/>
<evidence type="ECO:0000256" key="6">
    <source>
        <dbReference type="ARBA" id="ARBA00022600"/>
    </source>
</evidence>
<evidence type="ECO:0000256" key="5">
    <source>
        <dbReference type="ARBA" id="ARBA00013882"/>
    </source>
</evidence>
<evidence type="ECO:0000256" key="9">
    <source>
        <dbReference type="ARBA" id="ARBA00022777"/>
    </source>
</evidence>
<comment type="subunit">
    <text evidence="3">Monomer.</text>
</comment>
<keyword evidence="10" id="KW-0067">ATP-binding</keyword>
<dbReference type="InterPro" id="IPR011009">
    <property type="entry name" value="Kinase-like_dom_sf"/>
</dbReference>
<evidence type="ECO:0000259" key="15">
    <source>
        <dbReference type="Pfam" id="PF18085"/>
    </source>
</evidence>
<keyword evidence="8" id="KW-0547">Nucleotide-binding</keyword>
<keyword evidence="17" id="KW-1185">Reference proteome</keyword>
<organism evidence="16 17">
    <name type="scientific">Actinopolymorpha pittospori</name>
    <dbReference type="NCBI Taxonomy" id="648752"/>
    <lineage>
        <taxon>Bacteria</taxon>
        <taxon>Bacillati</taxon>
        <taxon>Actinomycetota</taxon>
        <taxon>Actinomycetes</taxon>
        <taxon>Propionibacteriales</taxon>
        <taxon>Actinopolymorphaceae</taxon>
        <taxon>Actinopolymorpha</taxon>
    </lineage>
</organism>
<gene>
    <name evidence="16" type="ORF">HEB94_008377</name>
</gene>
<name>A0A927N3M8_9ACTN</name>
<keyword evidence="7 16" id="KW-0808">Transferase</keyword>
<evidence type="ECO:0000256" key="3">
    <source>
        <dbReference type="ARBA" id="ARBA00011245"/>
    </source>
</evidence>
<keyword evidence="12" id="KW-0119">Carbohydrate metabolism</keyword>
<evidence type="ECO:0000256" key="12">
    <source>
        <dbReference type="ARBA" id="ARBA00023277"/>
    </source>
</evidence>
<dbReference type="AlphaFoldDB" id="A0A927N3M8"/>
<dbReference type="GO" id="GO:0005978">
    <property type="term" value="P:glycogen biosynthetic process"/>
    <property type="evidence" value="ECO:0007669"/>
    <property type="project" value="UniProtKB-KW"/>
</dbReference>
<sequence>MKATQTTGLHDFLERQRWFTGKGREFTIESAHPLSWLSEPGAWPAVRVELVTVRYADGNGTALDVYQVPLSYHDEPAELLAHAAVSEWEEPDLGGVPVWVYDALHDKAATALLLHGLLDDVVKPDLAFHRLGTIEVARDESSLVLTAEQSNTSLVYGEDVLLKVFRRVHHGRNPDIEVHEAFARHDCGNVARLFGWLDAEWPDADGKRARGDLGMYSDFFRTATDGWELAITSVRDLYAEADLHADEVGGDFAGESHRLGATTAEVHADMARYLPTGEWGPEELTGLAAAMRGRLADSVAAVPALAPYAGGLRDAYDDLERSVGSMPVQHIHGDFHLGQAMRTVGGWRIIDFEGEPARAWEERGTLDSPIRDVAGMLRSFDYAAQHLLADHDRADEHQLSYRAAEWAERNRSAFCEGYGEVAGIDPRDHAVLLRAYETDKAVYEVVYEARTRPDWIGIPLAAVRRLAG</sequence>
<evidence type="ECO:0000313" key="16">
    <source>
        <dbReference type="EMBL" id="MBE1611529.1"/>
    </source>
</evidence>
<proteinExistence type="inferred from homology"/>
<evidence type="ECO:0000256" key="10">
    <source>
        <dbReference type="ARBA" id="ARBA00022840"/>
    </source>
</evidence>
<dbReference type="GO" id="GO:0016301">
    <property type="term" value="F:kinase activity"/>
    <property type="evidence" value="ECO:0007669"/>
    <property type="project" value="UniProtKB-KW"/>
</dbReference>
<evidence type="ECO:0000256" key="2">
    <source>
        <dbReference type="ARBA" id="ARBA00006219"/>
    </source>
</evidence>
<evidence type="ECO:0000256" key="8">
    <source>
        <dbReference type="ARBA" id="ARBA00022741"/>
    </source>
</evidence>
<evidence type="ECO:0000256" key="11">
    <source>
        <dbReference type="ARBA" id="ARBA00023056"/>
    </source>
</evidence>
<protein>
    <recommendedName>
        <fullName evidence="5">Maltokinase</fullName>
        <ecNumber evidence="4">2.7.1.175</ecNumber>
    </recommendedName>
    <alternativeName>
        <fullName evidence="13">Maltose-1-phosphate synthase</fullName>
    </alternativeName>
</protein>
<evidence type="ECO:0000256" key="7">
    <source>
        <dbReference type="ARBA" id="ARBA00022679"/>
    </source>
</evidence>
<dbReference type="Proteomes" id="UP000638648">
    <property type="component" value="Unassembled WGS sequence"/>
</dbReference>
<dbReference type="InterPro" id="IPR040999">
    <property type="entry name" value="Mak_N_cap"/>
</dbReference>
<evidence type="ECO:0000256" key="4">
    <source>
        <dbReference type="ARBA" id="ARBA00011962"/>
    </source>
</evidence>
<keyword evidence="6" id="KW-0321">Glycogen metabolism</keyword>
<comment type="catalytic activity">
    <reaction evidence="14">
        <text>D-maltose + ATP = alpha-maltose 1-phosphate + ADP + H(+)</text>
        <dbReference type="Rhea" id="RHEA:31915"/>
        <dbReference type="ChEBI" id="CHEBI:15378"/>
        <dbReference type="ChEBI" id="CHEBI:17306"/>
        <dbReference type="ChEBI" id="CHEBI:30616"/>
        <dbReference type="ChEBI" id="CHEBI:63576"/>
        <dbReference type="ChEBI" id="CHEBI:456216"/>
        <dbReference type="EC" id="2.7.1.175"/>
    </reaction>
</comment>
<evidence type="ECO:0000256" key="13">
    <source>
        <dbReference type="ARBA" id="ARBA00031251"/>
    </source>
</evidence>
<comment type="caution">
    <text evidence="16">The sequence shown here is derived from an EMBL/GenBank/DDBJ whole genome shotgun (WGS) entry which is preliminary data.</text>
</comment>
<evidence type="ECO:0000256" key="1">
    <source>
        <dbReference type="ARBA" id="ARBA00004964"/>
    </source>
</evidence>
<dbReference type="Gene3D" id="3.90.1200.10">
    <property type="match status" value="1"/>
</dbReference>
<dbReference type="SUPFAM" id="SSF56112">
    <property type="entry name" value="Protein kinase-like (PK-like)"/>
    <property type="match status" value="1"/>
</dbReference>
<dbReference type="GO" id="GO:0005524">
    <property type="term" value="F:ATP binding"/>
    <property type="evidence" value="ECO:0007669"/>
    <property type="project" value="UniProtKB-KW"/>
</dbReference>